<organism evidence="3 4">
    <name type="scientific">Cryptosporidium canis</name>
    <dbReference type="NCBI Taxonomy" id="195482"/>
    <lineage>
        <taxon>Eukaryota</taxon>
        <taxon>Sar</taxon>
        <taxon>Alveolata</taxon>
        <taxon>Apicomplexa</taxon>
        <taxon>Conoidasida</taxon>
        <taxon>Coccidia</taxon>
        <taxon>Eucoccidiorida</taxon>
        <taxon>Eimeriorina</taxon>
        <taxon>Cryptosporidiidae</taxon>
        <taxon>Cryptosporidium</taxon>
    </lineage>
</organism>
<evidence type="ECO:0000313" key="4">
    <source>
        <dbReference type="Proteomes" id="UP001071777"/>
    </source>
</evidence>
<reference evidence="3" key="1">
    <citation type="submission" date="2022-10" db="EMBL/GenBank/DDBJ databases">
        <title>Adaptive evolution leads to modifications in subtelomeric GC content in a zoonotic Cryptosporidium species.</title>
        <authorList>
            <person name="Li J."/>
            <person name="Feng Y."/>
            <person name="Xiao L."/>
        </authorList>
    </citation>
    <scope>NUCLEOTIDE SEQUENCE</scope>
    <source>
        <strain evidence="3">25894</strain>
    </source>
</reference>
<feature type="region of interest" description="Disordered" evidence="1">
    <location>
        <begin position="291"/>
        <end position="311"/>
    </location>
</feature>
<keyword evidence="2" id="KW-0472">Membrane</keyword>
<comment type="caution">
    <text evidence="3">The sequence shown here is derived from an EMBL/GenBank/DDBJ whole genome shotgun (WGS) entry which is preliminary data.</text>
</comment>
<keyword evidence="2" id="KW-0812">Transmembrane</keyword>
<proteinExistence type="predicted"/>
<accession>A0ABQ8P2S0</accession>
<evidence type="ECO:0000256" key="2">
    <source>
        <dbReference type="SAM" id="Phobius"/>
    </source>
</evidence>
<keyword evidence="2" id="KW-1133">Transmembrane helix</keyword>
<feature type="transmembrane region" description="Helical" evidence="2">
    <location>
        <begin position="109"/>
        <end position="132"/>
    </location>
</feature>
<evidence type="ECO:0008006" key="5">
    <source>
        <dbReference type="Google" id="ProtNLM"/>
    </source>
</evidence>
<evidence type="ECO:0000256" key="1">
    <source>
        <dbReference type="SAM" id="MobiDB-lite"/>
    </source>
</evidence>
<name>A0ABQ8P2S0_9CRYT</name>
<evidence type="ECO:0000313" key="3">
    <source>
        <dbReference type="EMBL" id="KAJ1606053.1"/>
    </source>
</evidence>
<protein>
    <recommendedName>
        <fullName evidence="5">Transmembrane protein</fullName>
    </recommendedName>
</protein>
<gene>
    <name evidence="3" type="ORF">OJ252_3305</name>
</gene>
<dbReference type="Proteomes" id="UP001071777">
    <property type="component" value="Unassembled WGS sequence"/>
</dbReference>
<sequence length="1319" mass="150108">MTDFVKKKREGEEIPKSENSEEIDLNKEIFIGQVVSDDNTICTRGTESSIITILRNSRREHFFDARMKLYREKLSLMEKQGRMRLSSGLNARERISGWCKANKYKVYRILITILGVTFLLLALFGVTFLALLPKFAEIQIRNSRMEIREIDIFQLSRRNGETSFEVDSVLYIDDVSKYRAQFIHSLMQISYGIGEDARQLGELYVSRLTVNQDGSLTAGGRFTIKSKDSVNELINYIASAMNGGQGEQGLEKKITFYGKGLMSLRIFGILVNNISVKREMSYLLPSGVTQGAMGDSTSSDGPRKRMSHESGSLLQHSGFKMHNIWLNTSRADGPMIHLEFELDIDKFLGGGSEKKGQGLLFPKFHMENIGNLLFDVTFKNEHIAKVTWHDANLRPGNNLWNVSLQFPEKLNDGLKSLIMEIIQSNDISKESITIRGESSGSEAFSPIFKDLEINIPLSMIKGLIESEFKEVDSEKEKVGLINKLVQFIQVSHIQISQDSEDLSIHARAKAGYVNPLGNNLPISLNSMIVTSQLVDQNNYYGDIMLRLNEVHPEGHISAFRRLSEPQKGDSSIINMIEATGRDPIQRRVPKMQSKDGSFVGIKEESQHINKCSPISTEEINEPLKLNACYNIQEFDVDIKINTDKVKPEVKSRWLENIVFNHRRLEIVESSIDAEITSIFGEADFNGIKIKRNLLVNKNKLQLSGIEDGFLDDDDYNFDDYYKEDDESDDIVESFSIKNLTSLIDSNNIQILGEGFNNSWITKVKIDNSEVLSKLGLDKLEVGPLGILIKFDHSNIGFIGTNNFKIGKNSTIELLGVIKPEYDTSSRELSHSLTQFIKSIITGDKSEIHGKSFSLEFNTNESSKENCMRYFNYPHYLSEEEFTIWLRNGTLPPVNEIKKPAKKRKGWIGKLLDGQHIEIPATVFDDFNELNIQKYLDKGMENNSNLIRESLCRVQSIFNDDIEFENNVDYDRNEIKKAINDKLKEKNILLSNMMFQLFMSNRENDLEIPIGGVFDLRVPNMISKELYMAVLSINYKLQIYEKTNKRSILEFESLQNFQELDVGSENQTNKKEKVEHLDMRFNFDNPILKLNDDDHQFTNTLYSLLHLPDLISERIVDLVIESTIDIVLESSIGVLKLDNIILTANTMIPECRRKAILENSVQGKETSIHSIFKVDSIQVQKIRLILPPRGIDIQLNTVIKIPNYVESMKMDVIMGQCIFELKNKEDHLLAIIKTPKQLIVGNNRVTESVFHGFVPAKSWLPMMNLIGNEENNQESLHINAINTPHGIPYWLVPVFAFLKLPASSTLNSLESTEFGSVTFS</sequence>
<dbReference type="EMBL" id="JAPCXB010000152">
    <property type="protein sequence ID" value="KAJ1606053.1"/>
    <property type="molecule type" value="Genomic_DNA"/>
</dbReference>
<keyword evidence="4" id="KW-1185">Reference proteome</keyword>